<dbReference type="SMART" id="SM00355">
    <property type="entry name" value="ZnF_C2H2"/>
    <property type="match status" value="2"/>
</dbReference>
<feature type="domain" description="C2H2-type" evidence="3">
    <location>
        <begin position="181"/>
        <end position="208"/>
    </location>
</feature>
<dbReference type="AlphaFoldDB" id="A0A8R1HSN1"/>
<dbReference type="InterPro" id="IPR036236">
    <property type="entry name" value="Znf_C2H2_sf"/>
</dbReference>
<feature type="domain" description="C2H2-type" evidence="3">
    <location>
        <begin position="212"/>
        <end position="240"/>
    </location>
</feature>
<keyword evidence="5" id="KW-1185">Reference proteome</keyword>
<dbReference type="Proteomes" id="UP000005237">
    <property type="component" value="Unassembled WGS sequence"/>
</dbReference>
<dbReference type="Pfam" id="PF00096">
    <property type="entry name" value="zf-C2H2"/>
    <property type="match status" value="1"/>
</dbReference>
<keyword evidence="1" id="KW-0862">Zinc</keyword>
<reference evidence="4" key="2">
    <citation type="submission" date="2022-06" db="UniProtKB">
        <authorList>
            <consortium name="EnsemblMetazoa"/>
        </authorList>
    </citation>
    <scope>IDENTIFICATION</scope>
    <source>
        <strain evidence="4">DF5081</strain>
    </source>
</reference>
<dbReference type="InterPro" id="IPR013087">
    <property type="entry name" value="Znf_C2H2_type"/>
</dbReference>
<dbReference type="EnsemblMetazoa" id="CJA05523b.1">
    <property type="protein sequence ID" value="CJA05523b.1"/>
    <property type="gene ID" value="WBGene00124727"/>
</dbReference>
<reference evidence="5" key="1">
    <citation type="submission" date="2010-08" db="EMBL/GenBank/DDBJ databases">
        <authorList>
            <consortium name="Caenorhabditis japonica Sequencing Consortium"/>
            <person name="Wilson R.K."/>
        </authorList>
    </citation>
    <scope>NUCLEOTIDE SEQUENCE [LARGE SCALE GENOMIC DNA]</scope>
    <source>
        <strain evidence="5">DF5081</strain>
    </source>
</reference>
<keyword evidence="1" id="KW-0863">Zinc-finger</keyword>
<sequence>MRRDAEMADPEIQKADDSEKFQCEINISTDSTFNSRKYCTYLERRETLKSSRALCEMMEHESVGCNCFQYIAIECAPEMPRFTILQPDAKFNEDHENTVAGMFVTPAEPETAPIRRKRGMKYSTDYKGEFSNGKPRKPYAGGDRRKRGDQETRRVIKKKLFMDLGIIRTNCGIDVHNSATLECHLCLKRFDQTIHFNRHMKTHYGPNAQFDVQCELCDRKFKDKDSLKTHMEVSHQPKTLS</sequence>
<evidence type="ECO:0000256" key="1">
    <source>
        <dbReference type="PROSITE-ProRule" id="PRU00042"/>
    </source>
</evidence>
<dbReference type="SUPFAM" id="SSF57667">
    <property type="entry name" value="beta-beta-alpha zinc fingers"/>
    <property type="match status" value="1"/>
</dbReference>
<feature type="compositionally biased region" description="Basic and acidic residues" evidence="2">
    <location>
        <begin position="142"/>
        <end position="152"/>
    </location>
</feature>
<evidence type="ECO:0000259" key="3">
    <source>
        <dbReference type="PROSITE" id="PS50157"/>
    </source>
</evidence>
<protein>
    <recommendedName>
        <fullName evidence="3">C2H2-type domain-containing protein</fullName>
    </recommendedName>
</protein>
<dbReference type="GO" id="GO:0008270">
    <property type="term" value="F:zinc ion binding"/>
    <property type="evidence" value="ECO:0007669"/>
    <property type="project" value="UniProtKB-KW"/>
</dbReference>
<organism evidence="4 5">
    <name type="scientific">Caenorhabditis japonica</name>
    <dbReference type="NCBI Taxonomy" id="281687"/>
    <lineage>
        <taxon>Eukaryota</taxon>
        <taxon>Metazoa</taxon>
        <taxon>Ecdysozoa</taxon>
        <taxon>Nematoda</taxon>
        <taxon>Chromadorea</taxon>
        <taxon>Rhabditida</taxon>
        <taxon>Rhabditina</taxon>
        <taxon>Rhabditomorpha</taxon>
        <taxon>Rhabditoidea</taxon>
        <taxon>Rhabditidae</taxon>
        <taxon>Peloderinae</taxon>
        <taxon>Caenorhabditis</taxon>
    </lineage>
</organism>
<evidence type="ECO:0000313" key="5">
    <source>
        <dbReference type="Proteomes" id="UP000005237"/>
    </source>
</evidence>
<dbReference type="Gene3D" id="3.30.160.60">
    <property type="entry name" value="Classic Zinc Finger"/>
    <property type="match status" value="1"/>
</dbReference>
<keyword evidence="1" id="KW-0479">Metal-binding</keyword>
<proteinExistence type="predicted"/>
<accession>A0A8R1HSN1</accession>
<feature type="region of interest" description="Disordered" evidence="2">
    <location>
        <begin position="125"/>
        <end position="152"/>
    </location>
</feature>
<evidence type="ECO:0000313" key="4">
    <source>
        <dbReference type="EnsemblMetazoa" id="CJA05523b.1"/>
    </source>
</evidence>
<dbReference type="PROSITE" id="PS50157">
    <property type="entry name" value="ZINC_FINGER_C2H2_2"/>
    <property type="match status" value="2"/>
</dbReference>
<evidence type="ECO:0000256" key="2">
    <source>
        <dbReference type="SAM" id="MobiDB-lite"/>
    </source>
</evidence>
<dbReference type="PROSITE" id="PS00028">
    <property type="entry name" value="ZINC_FINGER_C2H2_1"/>
    <property type="match status" value="2"/>
</dbReference>
<name>A0A8R1HSN1_CAEJA</name>